<dbReference type="InterPro" id="IPR024527">
    <property type="entry name" value="Eisosome1"/>
</dbReference>
<evidence type="ECO:0000313" key="2">
    <source>
        <dbReference type="EMBL" id="KAK5630743.1"/>
    </source>
</evidence>
<feature type="compositionally biased region" description="Basic residues" evidence="1">
    <location>
        <begin position="592"/>
        <end position="619"/>
    </location>
</feature>
<name>A0AAN7Z924_9PEZI</name>
<organism evidence="2 3">
    <name type="scientific">Xylaria bambusicola</name>
    <dbReference type="NCBI Taxonomy" id="326684"/>
    <lineage>
        <taxon>Eukaryota</taxon>
        <taxon>Fungi</taxon>
        <taxon>Dikarya</taxon>
        <taxon>Ascomycota</taxon>
        <taxon>Pezizomycotina</taxon>
        <taxon>Sordariomycetes</taxon>
        <taxon>Xylariomycetidae</taxon>
        <taxon>Xylariales</taxon>
        <taxon>Xylariaceae</taxon>
        <taxon>Xylaria</taxon>
    </lineage>
</organism>
<protein>
    <recommendedName>
        <fullName evidence="4">Eisosome protein 1</fullName>
    </recommendedName>
</protein>
<keyword evidence="3" id="KW-1185">Reference proteome</keyword>
<evidence type="ECO:0000313" key="3">
    <source>
        <dbReference type="Proteomes" id="UP001305414"/>
    </source>
</evidence>
<feature type="region of interest" description="Disordered" evidence="1">
    <location>
        <begin position="208"/>
        <end position="227"/>
    </location>
</feature>
<dbReference type="EMBL" id="JAWHQM010000017">
    <property type="protein sequence ID" value="KAK5630743.1"/>
    <property type="molecule type" value="Genomic_DNA"/>
</dbReference>
<accession>A0AAN7Z924</accession>
<feature type="region of interest" description="Disordered" evidence="1">
    <location>
        <begin position="233"/>
        <end position="269"/>
    </location>
</feature>
<dbReference type="Proteomes" id="UP001305414">
    <property type="component" value="Unassembled WGS sequence"/>
</dbReference>
<reference evidence="2 3" key="1">
    <citation type="submission" date="2023-10" db="EMBL/GenBank/DDBJ databases">
        <title>Draft genome sequence of Xylaria bambusicola isolate GMP-LS, the root and basal stem rot pathogen of sugarcane in Indonesia.</title>
        <authorList>
            <person name="Selvaraj P."/>
            <person name="Muralishankar V."/>
            <person name="Muruganantham S."/>
            <person name="Sp S."/>
            <person name="Haryani S."/>
            <person name="Lau K.J.X."/>
            <person name="Naqvi N.I."/>
        </authorList>
    </citation>
    <scope>NUCLEOTIDE SEQUENCE [LARGE SCALE GENOMIC DNA]</scope>
    <source>
        <strain evidence="2">GMP-LS</strain>
    </source>
</reference>
<dbReference type="AlphaFoldDB" id="A0AAN7Z924"/>
<dbReference type="GO" id="GO:0070941">
    <property type="term" value="P:eisosome assembly"/>
    <property type="evidence" value="ECO:0007669"/>
    <property type="project" value="TreeGrafter"/>
</dbReference>
<feature type="compositionally biased region" description="Polar residues" evidence="1">
    <location>
        <begin position="651"/>
        <end position="669"/>
    </location>
</feature>
<dbReference type="PANTHER" id="PTHR28298">
    <property type="entry name" value="EISOSOME PROTEIN 1"/>
    <property type="match status" value="1"/>
</dbReference>
<feature type="compositionally biased region" description="Basic and acidic residues" evidence="1">
    <location>
        <begin position="620"/>
        <end position="640"/>
    </location>
</feature>
<evidence type="ECO:0008006" key="4">
    <source>
        <dbReference type="Google" id="ProtNLM"/>
    </source>
</evidence>
<feature type="region of interest" description="Disordered" evidence="1">
    <location>
        <begin position="407"/>
        <end position="430"/>
    </location>
</feature>
<comment type="caution">
    <text evidence="2">The sequence shown here is derived from an EMBL/GenBank/DDBJ whole genome shotgun (WGS) entry which is preliminary data.</text>
</comment>
<feature type="compositionally biased region" description="Polar residues" evidence="1">
    <location>
        <begin position="678"/>
        <end position="687"/>
    </location>
</feature>
<evidence type="ECO:0000256" key="1">
    <source>
        <dbReference type="SAM" id="MobiDB-lite"/>
    </source>
</evidence>
<feature type="region of interest" description="Disordered" evidence="1">
    <location>
        <begin position="561"/>
        <end position="809"/>
    </location>
</feature>
<feature type="compositionally biased region" description="Basic and acidic residues" evidence="1">
    <location>
        <begin position="561"/>
        <end position="580"/>
    </location>
</feature>
<gene>
    <name evidence="2" type="ORF">RRF57_006458</name>
</gene>
<dbReference type="PANTHER" id="PTHR28298:SF1">
    <property type="entry name" value="EISOSOME PROTEIN 1"/>
    <property type="match status" value="1"/>
</dbReference>
<feature type="compositionally biased region" description="Basic and acidic residues" evidence="1">
    <location>
        <begin position="799"/>
        <end position="809"/>
    </location>
</feature>
<proteinExistence type="predicted"/>
<dbReference type="Pfam" id="PF12757">
    <property type="entry name" value="Eisosome1"/>
    <property type="match status" value="1"/>
</dbReference>
<feature type="compositionally biased region" description="Low complexity" evidence="1">
    <location>
        <begin position="256"/>
        <end position="267"/>
    </location>
</feature>
<sequence length="809" mass="88924">MVSNQTLSVVLSFQASGILELQHGARSQLLPRFRDLAGRPIPFTLSARLVQNLLSGEQDDRQGSPASLLRHCGSVSTNGVRATQQPHLYHDDTQTKPIVHSGRLVYAKPQDLPSFPSIGLDARGSAASAAASLSWANKKSSEPWRPTASPSAWTAAIMAEDYKLALAWEPVASSNGAKAALLAAKSATSPGIAKSPSTDDGISAATRAYKSNRANSNTKQEAPERHRSLVAAKGAVARRQRADSAPTPRESYPDEANAAANALSAATRAHRPALSPVPLQEAGAVPYTTMNKLMFTSRPPVKPEVDEQKRTDVLHASAVAMAKKMYNQQQKMIDAQKAHVDTLSPRSNLEVSSSVSDDHQPAQLTTLQDAAYKQAQARLAKMQQKNAQDNDLQYYYGTKPLSRRFSVKGKLRKRSASDGAVLEDQRRSEQIRKQMTVFSSKLSEVDEQKRQQDQDLLLAAAQRNVHERLKGMDAKIANETGMTPPSTLTQWELKARAVAQARAFQQDGPQQGKVDIGGVQMDQEEINAIAARRIQPILDEINAKAELEHARQTELRLEMKRKKEEEETEKARQREVQEIRKKLKRVSATNLKIKKSKNKKNGRQSRSKRLGPRRKKKQAAKAEQKRLTRIEKTKSAEHDQAANIEPDAQEDTITMNSSGQPVLAPSSSTREVRRRASSDNSENSPKSPSGKIKTWFKSRFSREQSQGRSNSKRFIGGASLTGNRDNQSSGSLGDHGDSVREIAIAGRNSGPPQSRLEHDSEGISSLSNASEDEAENRPTRMLTPPRLTRDASPAVSRSPARDSRFHEII</sequence>
<feature type="compositionally biased region" description="Polar residues" evidence="1">
    <location>
        <begin position="720"/>
        <end position="731"/>
    </location>
</feature>